<dbReference type="SUPFAM" id="SSF52172">
    <property type="entry name" value="CheY-like"/>
    <property type="match status" value="1"/>
</dbReference>
<evidence type="ECO:0000256" key="1">
    <source>
        <dbReference type="ARBA" id="ARBA00022553"/>
    </source>
</evidence>
<dbReference type="SMART" id="SM00448">
    <property type="entry name" value="REC"/>
    <property type="match status" value="1"/>
</dbReference>
<accession>A0A0L6CQ80</accession>
<organism evidence="4 5">
    <name type="scientific">Roseovarius tolerans</name>
    <dbReference type="NCBI Taxonomy" id="74031"/>
    <lineage>
        <taxon>Bacteria</taxon>
        <taxon>Pseudomonadati</taxon>
        <taxon>Pseudomonadota</taxon>
        <taxon>Alphaproteobacteria</taxon>
        <taxon>Rhodobacterales</taxon>
        <taxon>Roseobacteraceae</taxon>
        <taxon>Roseovarius</taxon>
    </lineage>
</organism>
<dbReference type="PANTHER" id="PTHR44591">
    <property type="entry name" value="STRESS RESPONSE REGULATOR PROTEIN 1"/>
    <property type="match status" value="1"/>
</dbReference>
<evidence type="ECO:0000256" key="2">
    <source>
        <dbReference type="PROSITE-ProRule" id="PRU00169"/>
    </source>
</evidence>
<evidence type="ECO:0000259" key="3">
    <source>
        <dbReference type="PROSITE" id="PS50110"/>
    </source>
</evidence>
<keyword evidence="4" id="KW-0418">Kinase</keyword>
<dbReference type="OrthoDB" id="7326651at2"/>
<dbReference type="Gene3D" id="3.40.50.2300">
    <property type="match status" value="1"/>
</dbReference>
<gene>
    <name evidence="4" type="primary">barA_4</name>
    <name evidence="4" type="ORF">ROTO_35690</name>
</gene>
<keyword evidence="1 2" id="KW-0597">Phosphoprotein</keyword>
<keyword evidence="5" id="KW-1185">Reference proteome</keyword>
<keyword evidence="4" id="KW-0808">Transferase</keyword>
<dbReference type="PANTHER" id="PTHR44591:SF3">
    <property type="entry name" value="RESPONSE REGULATORY DOMAIN-CONTAINING PROTEIN"/>
    <property type="match status" value="1"/>
</dbReference>
<name>A0A0L6CQ80_9RHOB</name>
<dbReference type="PATRIC" id="fig|74031.6.peg.3666"/>
<dbReference type="InterPro" id="IPR001789">
    <property type="entry name" value="Sig_transdc_resp-reg_receiver"/>
</dbReference>
<dbReference type="RefSeq" id="WP_050664382.1">
    <property type="nucleotide sequence ID" value="NZ_CP118494.1"/>
</dbReference>
<protein>
    <submittedName>
        <fullName evidence="4">Signal transduction histidine-protein kinase BarA</fullName>
        <ecNumber evidence="4">2.7.13.3</ecNumber>
    </submittedName>
</protein>
<reference evidence="5" key="1">
    <citation type="submission" date="2015-07" db="EMBL/GenBank/DDBJ databases">
        <title>Draft Genome Sequence of Roseovarius tolerans EL-164, a producer of N-Acylated Alanine Methyl Esters (NAMEs).</title>
        <authorList>
            <person name="Voget S."/>
            <person name="Bruns H."/>
            <person name="Wagner-Doebler I."/>
            <person name="Schulz S."/>
            <person name="Daniel R."/>
        </authorList>
    </citation>
    <scope>NUCLEOTIDE SEQUENCE [LARGE SCALE GENOMIC DNA]</scope>
    <source>
        <strain evidence="5">EL-164</strain>
    </source>
</reference>
<dbReference type="GO" id="GO:0000160">
    <property type="term" value="P:phosphorelay signal transduction system"/>
    <property type="evidence" value="ECO:0007669"/>
    <property type="project" value="InterPro"/>
</dbReference>
<dbReference type="GO" id="GO:0004673">
    <property type="term" value="F:protein histidine kinase activity"/>
    <property type="evidence" value="ECO:0007669"/>
    <property type="project" value="UniProtKB-EC"/>
</dbReference>
<feature type="modified residue" description="4-aspartylphosphate" evidence="2">
    <location>
        <position position="55"/>
    </location>
</feature>
<sequence>MHILAVDDDPSIIELLEAFVNAVGDNTIETALCATDALDLVARSVAKPFDCILLDIQMPGTDGIELCQILRDCPEYQETPILMLTAMADKSYIDRAFLAGANDYIAKPFEIDDLRGRLALVENLVVTRKKLTENNTMGLVQPSTEALNVVVDVKPSLHEPFRIKNVDGVIGYQALENYVSLISKRELFGSSILAFSIRGIQDLFETTSGFEFECLVTDVSEALAASLEGHQFLTAYAGNGTFVCILKKGWVPDPVELTDRVNLIIHHMELSFNDGRPMKVSVSAGDVIRLVWKSGDRAIDALAQAHESAERESRRYGRNLEDFWYSKSA</sequence>
<feature type="domain" description="Response regulatory" evidence="3">
    <location>
        <begin position="2"/>
        <end position="122"/>
    </location>
</feature>
<evidence type="ECO:0000313" key="4">
    <source>
        <dbReference type="EMBL" id="KNX39902.1"/>
    </source>
</evidence>
<dbReference type="EMBL" id="LGVV01000088">
    <property type="protein sequence ID" value="KNX39902.1"/>
    <property type="molecule type" value="Genomic_DNA"/>
</dbReference>
<dbReference type="PROSITE" id="PS50110">
    <property type="entry name" value="RESPONSE_REGULATORY"/>
    <property type="match status" value="1"/>
</dbReference>
<comment type="caution">
    <text evidence="4">The sequence shown here is derived from an EMBL/GenBank/DDBJ whole genome shotgun (WGS) entry which is preliminary data.</text>
</comment>
<proteinExistence type="predicted"/>
<dbReference type="AlphaFoldDB" id="A0A0L6CQ80"/>
<evidence type="ECO:0000313" key="5">
    <source>
        <dbReference type="Proteomes" id="UP000037046"/>
    </source>
</evidence>
<dbReference type="EC" id="2.7.13.3" evidence="4"/>
<dbReference type="InterPro" id="IPR011006">
    <property type="entry name" value="CheY-like_superfamily"/>
</dbReference>
<dbReference type="Proteomes" id="UP000037046">
    <property type="component" value="Unassembled WGS sequence"/>
</dbReference>
<dbReference type="Pfam" id="PF00072">
    <property type="entry name" value="Response_reg"/>
    <property type="match status" value="1"/>
</dbReference>
<dbReference type="InterPro" id="IPR050595">
    <property type="entry name" value="Bact_response_regulator"/>
</dbReference>